<feature type="non-terminal residue" evidence="8">
    <location>
        <position position="1"/>
    </location>
</feature>
<accession>A0A392PJT9</accession>
<proteinExistence type="inferred from homology"/>
<evidence type="ECO:0000256" key="7">
    <source>
        <dbReference type="SAM" id="MobiDB-lite"/>
    </source>
</evidence>
<dbReference type="GO" id="GO:0030490">
    <property type="term" value="P:maturation of SSU-rRNA"/>
    <property type="evidence" value="ECO:0007669"/>
    <property type="project" value="TreeGrafter"/>
</dbReference>
<dbReference type="EMBL" id="LXQA010083836">
    <property type="protein sequence ID" value="MCI12353.1"/>
    <property type="molecule type" value="Genomic_DNA"/>
</dbReference>
<protein>
    <submittedName>
        <fullName evidence="8">Nucleolar protein 14-like</fullName>
    </submittedName>
</protein>
<evidence type="ECO:0000256" key="3">
    <source>
        <dbReference type="ARBA" id="ARBA00022517"/>
    </source>
</evidence>
<organism evidence="8 9">
    <name type="scientific">Trifolium medium</name>
    <dbReference type="NCBI Taxonomy" id="97028"/>
    <lineage>
        <taxon>Eukaryota</taxon>
        <taxon>Viridiplantae</taxon>
        <taxon>Streptophyta</taxon>
        <taxon>Embryophyta</taxon>
        <taxon>Tracheophyta</taxon>
        <taxon>Spermatophyta</taxon>
        <taxon>Magnoliopsida</taxon>
        <taxon>eudicotyledons</taxon>
        <taxon>Gunneridae</taxon>
        <taxon>Pentapetalae</taxon>
        <taxon>rosids</taxon>
        <taxon>fabids</taxon>
        <taxon>Fabales</taxon>
        <taxon>Fabaceae</taxon>
        <taxon>Papilionoideae</taxon>
        <taxon>50 kb inversion clade</taxon>
        <taxon>NPAAA clade</taxon>
        <taxon>Hologalegina</taxon>
        <taxon>IRL clade</taxon>
        <taxon>Trifolieae</taxon>
        <taxon>Trifolium</taxon>
    </lineage>
</organism>
<keyword evidence="9" id="KW-1185">Reference proteome</keyword>
<name>A0A392PJT9_9FABA</name>
<dbReference type="InterPro" id="IPR007276">
    <property type="entry name" value="Nop14"/>
</dbReference>
<evidence type="ECO:0000256" key="4">
    <source>
        <dbReference type="ARBA" id="ARBA00022552"/>
    </source>
</evidence>
<dbReference type="AlphaFoldDB" id="A0A392PJT9"/>
<dbReference type="Proteomes" id="UP000265520">
    <property type="component" value="Unassembled WGS sequence"/>
</dbReference>
<evidence type="ECO:0000313" key="8">
    <source>
        <dbReference type="EMBL" id="MCI12353.1"/>
    </source>
</evidence>
<evidence type="ECO:0000256" key="2">
    <source>
        <dbReference type="ARBA" id="ARBA00007466"/>
    </source>
</evidence>
<evidence type="ECO:0000256" key="1">
    <source>
        <dbReference type="ARBA" id="ARBA00004604"/>
    </source>
</evidence>
<comment type="subcellular location">
    <subcellularLocation>
        <location evidence="1">Nucleus</location>
        <location evidence="1">Nucleolus</location>
    </subcellularLocation>
</comment>
<dbReference type="GO" id="GO:0032040">
    <property type="term" value="C:small-subunit processome"/>
    <property type="evidence" value="ECO:0007669"/>
    <property type="project" value="InterPro"/>
</dbReference>
<keyword evidence="5" id="KW-0539">Nucleus</keyword>
<sequence>RHKTKQEVYDEIIAKSRRYKAQKAKEKGEDEELVQDLDSKFTSLVHSKALLSLTEPNKMKALKALVNNSSISIEKSDKDSLSATRATEIFVQEKPDEYDQTVRQLGFEMRARPSDRLKTPEEIAQEERERLVELEV</sequence>
<dbReference type="PANTHER" id="PTHR23183:SF0">
    <property type="entry name" value="NUCLEOLAR PROTEIN 14"/>
    <property type="match status" value="1"/>
</dbReference>
<comment type="caution">
    <text evidence="8">The sequence shown here is derived from an EMBL/GenBank/DDBJ whole genome shotgun (WGS) entry which is preliminary data.</text>
</comment>
<dbReference type="Pfam" id="PF04147">
    <property type="entry name" value="Nop14"/>
    <property type="match status" value="1"/>
</dbReference>
<comment type="similarity">
    <text evidence="2">Belongs to the NOP14 family.</text>
</comment>
<evidence type="ECO:0000256" key="5">
    <source>
        <dbReference type="ARBA" id="ARBA00023242"/>
    </source>
</evidence>
<keyword evidence="4" id="KW-0698">rRNA processing</keyword>
<dbReference type="GO" id="GO:0030692">
    <property type="term" value="C:Noc4p-Nop14p complex"/>
    <property type="evidence" value="ECO:0007669"/>
    <property type="project" value="TreeGrafter"/>
</dbReference>
<dbReference type="PANTHER" id="PTHR23183">
    <property type="entry name" value="NOP14"/>
    <property type="match status" value="1"/>
</dbReference>
<comment type="function">
    <text evidence="6">Involved in nucleolar processing of pre-18S ribosomal RNA. Has a role in the nuclear export of 40S pre-ribosomal subunit to the cytoplasm.</text>
</comment>
<reference evidence="8 9" key="1">
    <citation type="journal article" date="2018" name="Front. Plant Sci.">
        <title>Red Clover (Trifolium pratense) and Zigzag Clover (T. medium) - A Picture of Genomic Similarities and Differences.</title>
        <authorList>
            <person name="Dluhosova J."/>
            <person name="Istvanek J."/>
            <person name="Nedelnik J."/>
            <person name="Repkova J."/>
        </authorList>
    </citation>
    <scope>NUCLEOTIDE SEQUENCE [LARGE SCALE GENOMIC DNA]</scope>
    <source>
        <strain evidence="9">cv. 10/8</strain>
        <tissue evidence="8">Leaf</tissue>
    </source>
</reference>
<evidence type="ECO:0000256" key="6">
    <source>
        <dbReference type="ARBA" id="ARBA00024695"/>
    </source>
</evidence>
<feature type="region of interest" description="Disordered" evidence="7">
    <location>
        <begin position="111"/>
        <end position="136"/>
    </location>
</feature>
<keyword evidence="3" id="KW-0690">Ribosome biogenesis</keyword>
<evidence type="ECO:0000313" key="9">
    <source>
        <dbReference type="Proteomes" id="UP000265520"/>
    </source>
</evidence>